<keyword evidence="1 4" id="KW-0378">Hydrolase</keyword>
<dbReference type="PROSITE" id="PS51635">
    <property type="entry name" value="PNPLA"/>
    <property type="match status" value="1"/>
</dbReference>
<evidence type="ECO:0000256" key="2">
    <source>
        <dbReference type="ARBA" id="ARBA00022963"/>
    </source>
</evidence>
<feature type="active site" description="Proton acceptor" evidence="4">
    <location>
        <position position="201"/>
    </location>
</feature>
<sequence>MSPKAAASPRKPVNLALQGGGAHGAFTWGVLDAFLEDGRLDVKAITGTSAGAMNAVVCAEGYLEGGPEGARAQLTQFWREVSREGAFSPLQRTPQQRLMGDWSLDHSWIAQWWETGLRLFSPYQLNPMNLNPLRDFLAKIIDFERVRRDGGIKLFISATNVRTGRIRVFENQELTADMVMASACLPETFQAVMIDGEPYWDGGYMGNPALFPLFYTEAPDDIVLVQINPIHRDEVPRTAVDISNRLNEITFNASLLSEFRAIKLVKELIAQGRLSQTEYRDVRMHRIAVDDTIKNLDASSKLNAEWGFLTMLRDKGREAAQHFLARHFDAIGHVATLDLDDPSLP</sequence>
<keyword evidence="7" id="KW-1185">Reference proteome</keyword>
<comment type="caution">
    <text evidence="6">The sequence shown here is derived from an EMBL/GenBank/DDBJ whole genome shotgun (WGS) entry which is preliminary data.</text>
</comment>
<dbReference type="InterPro" id="IPR016035">
    <property type="entry name" value="Acyl_Trfase/lysoPLipase"/>
</dbReference>
<gene>
    <name evidence="6" type="ORF">QO011_006843</name>
</gene>
<keyword evidence="3 4" id="KW-0443">Lipid metabolism</keyword>
<evidence type="ECO:0000256" key="1">
    <source>
        <dbReference type="ARBA" id="ARBA00022801"/>
    </source>
</evidence>
<reference evidence="6 7" key="1">
    <citation type="submission" date="2023-07" db="EMBL/GenBank/DDBJ databases">
        <title>Genomic Encyclopedia of Type Strains, Phase IV (KMG-IV): sequencing the most valuable type-strain genomes for metagenomic binning, comparative biology and taxonomic classification.</title>
        <authorList>
            <person name="Goeker M."/>
        </authorList>
    </citation>
    <scope>NUCLEOTIDE SEQUENCE [LARGE SCALE GENOMIC DNA]</scope>
    <source>
        <strain evidence="6 7">DSM 19619</strain>
    </source>
</reference>
<feature type="active site" description="Nucleophile" evidence="4">
    <location>
        <position position="49"/>
    </location>
</feature>
<dbReference type="PANTHER" id="PTHR14226">
    <property type="entry name" value="NEUROPATHY TARGET ESTERASE/SWISS CHEESE D.MELANOGASTER"/>
    <property type="match status" value="1"/>
</dbReference>
<dbReference type="PANTHER" id="PTHR14226:SF78">
    <property type="entry name" value="SLR0060 PROTEIN"/>
    <property type="match status" value="1"/>
</dbReference>
<proteinExistence type="predicted"/>
<name>A0ABU0JKZ3_9HYPH</name>
<protein>
    <submittedName>
        <fullName evidence="6">NTE family protein</fullName>
    </submittedName>
</protein>
<organism evidence="6 7">
    <name type="scientific">Labrys wisconsinensis</name>
    <dbReference type="NCBI Taxonomy" id="425677"/>
    <lineage>
        <taxon>Bacteria</taxon>
        <taxon>Pseudomonadati</taxon>
        <taxon>Pseudomonadota</taxon>
        <taxon>Alphaproteobacteria</taxon>
        <taxon>Hyphomicrobiales</taxon>
        <taxon>Xanthobacteraceae</taxon>
        <taxon>Labrys</taxon>
    </lineage>
</organism>
<dbReference type="EMBL" id="JAUSVX010000018">
    <property type="protein sequence ID" value="MDQ0473807.1"/>
    <property type="molecule type" value="Genomic_DNA"/>
</dbReference>
<feature type="short sequence motif" description="DGA/G" evidence="4">
    <location>
        <begin position="201"/>
        <end position="203"/>
    </location>
</feature>
<dbReference type="RefSeq" id="WP_307282458.1">
    <property type="nucleotide sequence ID" value="NZ_JAUSVX010000018.1"/>
</dbReference>
<dbReference type="InterPro" id="IPR050301">
    <property type="entry name" value="NTE"/>
</dbReference>
<accession>A0ABU0JKZ3</accession>
<evidence type="ECO:0000256" key="3">
    <source>
        <dbReference type="ARBA" id="ARBA00023098"/>
    </source>
</evidence>
<feature type="short sequence motif" description="GXSXG" evidence="4">
    <location>
        <begin position="47"/>
        <end position="51"/>
    </location>
</feature>
<dbReference type="Pfam" id="PF01734">
    <property type="entry name" value="Patatin"/>
    <property type="match status" value="1"/>
</dbReference>
<evidence type="ECO:0000256" key="4">
    <source>
        <dbReference type="PROSITE-ProRule" id="PRU01161"/>
    </source>
</evidence>
<dbReference type="InterPro" id="IPR002641">
    <property type="entry name" value="PNPLA_dom"/>
</dbReference>
<evidence type="ECO:0000259" key="5">
    <source>
        <dbReference type="PROSITE" id="PS51635"/>
    </source>
</evidence>
<evidence type="ECO:0000313" key="7">
    <source>
        <dbReference type="Proteomes" id="UP001242480"/>
    </source>
</evidence>
<dbReference type="Gene3D" id="3.40.1090.10">
    <property type="entry name" value="Cytosolic phospholipase A2 catalytic domain"/>
    <property type="match status" value="2"/>
</dbReference>
<dbReference type="Proteomes" id="UP001242480">
    <property type="component" value="Unassembled WGS sequence"/>
</dbReference>
<keyword evidence="2 4" id="KW-0442">Lipid degradation</keyword>
<feature type="domain" description="PNPLA" evidence="5">
    <location>
        <begin position="15"/>
        <end position="214"/>
    </location>
</feature>
<feature type="short sequence motif" description="GXGXXG" evidence="4">
    <location>
        <begin position="19"/>
        <end position="24"/>
    </location>
</feature>
<dbReference type="SUPFAM" id="SSF52151">
    <property type="entry name" value="FabD/lysophospholipase-like"/>
    <property type="match status" value="1"/>
</dbReference>
<evidence type="ECO:0000313" key="6">
    <source>
        <dbReference type="EMBL" id="MDQ0473807.1"/>
    </source>
</evidence>